<reference evidence="3" key="1">
    <citation type="journal article" date="2012" name="Nature">
        <title>A physical, genetic and functional sequence assembly of the barley genome.</title>
        <authorList>
            <consortium name="The International Barley Genome Sequencing Consortium"/>
            <person name="Mayer K.F."/>
            <person name="Waugh R."/>
            <person name="Brown J.W."/>
            <person name="Schulman A."/>
            <person name="Langridge P."/>
            <person name="Platzer M."/>
            <person name="Fincher G.B."/>
            <person name="Muehlbauer G.J."/>
            <person name="Sato K."/>
            <person name="Close T.J."/>
            <person name="Wise R.P."/>
            <person name="Stein N."/>
        </authorList>
    </citation>
    <scope>NUCLEOTIDE SEQUENCE [LARGE SCALE GENOMIC DNA]</scope>
    <source>
        <strain evidence="3">cv. Morex</strain>
    </source>
</reference>
<dbReference type="InterPro" id="IPR027417">
    <property type="entry name" value="P-loop_NTPase"/>
</dbReference>
<protein>
    <recommendedName>
        <fullName evidence="1">DNA helicase Pif1-like 2B domain-containing protein</fullName>
    </recommendedName>
</protein>
<dbReference type="CDD" id="cd18809">
    <property type="entry name" value="SF1_C_RecD"/>
    <property type="match status" value="1"/>
</dbReference>
<sequence>MEPLMQEKGSDFLSYLNHLVGRRRWMNCSDDETLVASGNGCCRHGVGPRQPVNPSINDFVTRREEELRVKLEIRHCWWRWRSDRCRLEFQIAIGSPPWEVGRRRRHADATLLRSYLWEKIRKIRLTRNMRAQADPWFSEYLLRISNGTEETIGDDYVRLPNDIVIAYTEDEKAMNKLIEDVFPSLHANAKSREYMSTRAILSTKNDHVDDLNDKMISRFPGEEKLYHSFDSIEDDLQNNYTIDFLNSITPNGLPPHVLRLKVNCPVILLRNLDPYNGICNGTRLMIRAFQDNAIDAEIVGGQHAGKRVFIPRISMSPSEDISLPFKLKRKQFPIRLSFAMKINKAHGQTIPSVGIYLPEPVFSHGQLYVALSRGVSSETTQILAKPNKRLINLGKAPRALSIEMF</sequence>
<reference evidence="2" key="2">
    <citation type="submission" date="2020-10" db="EMBL/GenBank/DDBJ databases">
        <authorList>
            <person name="Scholz U."/>
            <person name="Mascher M."/>
            <person name="Fiebig A."/>
        </authorList>
    </citation>
    <scope>NUCLEOTIDE SEQUENCE [LARGE SCALE GENOMIC DNA]</scope>
    <source>
        <strain evidence="2">cv. Morex</strain>
    </source>
</reference>
<evidence type="ECO:0000313" key="3">
    <source>
        <dbReference type="Proteomes" id="UP000011116"/>
    </source>
</evidence>
<dbReference type="Gramene" id="HORVU.MOREX.r3.1HG0075200.1">
    <property type="protein sequence ID" value="HORVU.MOREX.r3.1HG0075200.1"/>
    <property type="gene ID" value="HORVU.MOREX.r3.1HG0075200"/>
</dbReference>
<dbReference type="PANTHER" id="PTHR10492:SF94">
    <property type="entry name" value="ATP-DEPENDENT DNA HELICASE"/>
    <property type="match status" value="1"/>
</dbReference>
<name>A0A8I7B3S9_HORVV</name>
<dbReference type="SUPFAM" id="SSF52540">
    <property type="entry name" value="P-loop containing nucleoside triphosphate hydrolases"/>
    <property type="match status" value="1"/>
</dbReference>
<evidence type="ECO:0000313" key="2">
    <source>
        <dbReference type="EnsemblPlants" id="HORVU.MOREX.r3.1HG0075200.1"/>
    </source>
</evidence>
<dbReference type="InterPro" id="IPR049163">
    <property type="entry name" value="Pif1-like_2B_dom"/>
</dbReference>
<dbReference type="EnsemblPlants" id="HORVU.MOREX.r3.1HG0075200.1">
    <property type="protein sequence ID" value="HORVU.MOREX.r3.1HG0075200.1"/>
    <property type="gene ID" value="HORVU.MOREX.r3.1HG0075200"/>
</dbReference>
<reference evidence="2" key="3">
    <citation type="submission" date="2022-01" db="UniProtKB">
        <authorList>
            <consortium name="EnsemblPlants"/>
        </authorList>
    </citation>
    <scope>IDENTIFICATION</scope>
    <source>
        <strain evidence="2">subsp. vulgare</strain>
    </source>
</reference>
<keyword evidence="3" id="KW-1185">Reference proteome</keyword>
<dbReference type="Pfam" id="PF21530">
    <property type="entry name" value="Pif1_2B_dom"/>
    <property type="match status" value="1"/>
</dbReference>
<organism evidence="2 3">
    <name type="scientific">Hordeum vulgare subsp. vulgare</name>
    <name type="common">Domesticated barley</name>
    <dbReference type="NCBI Taxonomy" id="112509"/>
    <lineage>
        <taxon>Eukaryota</taxon>
        <taxon>Viridiplantae</taxon>
        <taxon>Streptophyta</taxon>
        <taxon>Embryophyta</taxon>
        <taxon>Tracheophyta</taxon>
        <taxon>Spermatophyta</taxon>
        <taxon>Magnoliopsida</taxon>
        <taxon>Liliopsida</taxon>
        <taxon>Poales</taxon>
        <taxon>Poaceae</taxon>
        <taxon>BOP clade</taxon>
        <taxon>Pooideae</taxon>
        <taxon>Triticodae</taxon>
        <taxon>Triticeae</taxon>
        <taxon>Hordeinae</taxon>
        <taxon>Hordeum</taxon>
    </lineage>
</organism>
<proteinExistence type="predicted"/>
<dbReference type="PANTHER" id="PTHR10492">
    <property type="match status" value="1"/>
</dbReference>
<feature type="domain" description="DNA helicase Pif1-like 2B" evidence="1">
    <location>
        <begin position="243"/>
        <end position="287"/>
    </location>
</feature>
<dbReference type="FunFam" id="3.40.50.300:FF:002884">
    <property type="entry name" value="ATP-dependent DNA helicase"/>
    <property type="match status" value="1"/>
</dbReference>
<evidence type="ECO:0000259" key="1">
    <source>
        <dbReference type="Pfam" id="PF21530"/>
    </source>
</evidence>
<dbReference type="AlphaFoldDB" id="A0A8I7B3S9"/>
<dbReference type="SMR" id="A0A8I7B3S9"/>
<accession>A0A8I7B3S9</accession>
<dbReference type="Proteomes" id="UP000011116">
    <property type="component" value="Chromosome 1H"/>
</dbReference>